<name>A0A7E4VAX7_PANRE</name>
<dbReference type="AlphaFoldDB" id="A0A7E4VAX7"/>
<keyword evidence="2" id="KW-0445">Lipid transport</keyword>
<dbReference type="PROSITE" id="PS50848">
    <property type="entry name" value="START"/>
    <property type="match status" value="1"/>
</dbReference>
<dbReference type="InterPro" id="IPR043556">
    <property type="entry name" value="StARD5/6"/>
</dbReference>
<dbReference type="InterPro" id="IPR023393">
    <property type="entry name" value="START-like_dom_sf"/>
</dbReference>
<evidence type="ECO:0000256" key="3">
    <source>
        <dbReference type="ARBA" id="ARBA00023121"/>
    </source>
</evidence>
<dbReference type="InterPro" id="IPR002913">
    <property type="entry name" value="START_lipid-bd_dom"/>
</dbReference>
<accession>A0A7E4VAX7</accession>
<dbReference type="GO" id="GO:0006869">
    <property type="term" value="P:lipid transport"/>
    <property type="evidence" value="ECO:0007669"/>
    <property type="project" value="UniProtKB-KW"/>
</dbReference>
<evidence type="ECO:0000256" key="4">
    <source>
        <dbReference type="ARBA" id="ARBA00024750"/>
    </source>
</evidence>
<evidence type="ECO:0000256" key="2">
    <source>
        <dbReference type="ARBA" id="ARBA00023055"/>
    </source>
</evidence>
<dbReference type="PANTHER" id="PTHR46374">
    <property type="entry name" value="PROTEIN CBG07384"/>
    <property type="match status" value="1"/>
</dbReference>
<dbReference type="PANTHER" id="PTHR46374:SF1">
    <property type="entry name" value="START DOMAIN-CONTAINING PROTEIN"/>
    <property type="match status" value="1"/>
</dbReference>
<dbReference type="GO" id="GO:0008289">
    <property type="term" value="F:lipid binding"/>
    <property type="evidence" value="ECO:0007669"/>
    <property type="project" value="UniProtKB-KW"/>
</dbReference>
<protein>
    <submittedName>
        <fullName evidence="7">START domain-containing protein</fullName>
    </submittedName>
</protein>
<evidence type="ECO:0000313" key="6">
    <source>
        <dbReference type="Proteomes" id="UP000492821"/>
    </source>
</evidence>
<proteinExistence type="predicted"/>
<dbReference type="SUPFAM" id="SSF55961">
    <property type="entry name" value="Bet v1-like"/>
    <property type="match status" value="1"/>
</dbReference>
<comment type="function">
    <text evidence="4">May be involved in the intracellular transport of sterols or other lipids. May bind cholesterol or other sterols.</text>
</comment>
<reference evidence="7" key="2">
    <citation type="submission" date="2020-10" db="UniProtKB">
        <authorList>
            <consortium name="WormBaseParasite"/>
        </authorList>
    </citation>
    <scope>IDENTIFICATION</scope>
</reference>
<dbReference type="Proteomes" id="UP000492821">
    <property type="component" value="Unassembled WGS sequence"/>
</dbReference>
<evidence type="ECO:0000256" key="1">
    <source>
        <dbReference type="ARBA" id="ARBA00022448"/>
    </source>
</evidence>
<reference evidence="6" key="1">
    <citation type="journal article" date="2013" name="Genetics">
        <title>The draft genome and transcriptome of Panagrellus redivivus are shaped by the harsh demands of a free-living lifestyle.</title>
        <authorList>
            <person name="Srinivasan J."/>
            <person name="Dillman A.R."/>
            <person name="Macchietto M.G."/>
            <person name="Heikkinen L."/>
            <person name="Lakso M."/>
            <person name="Fracchia K.M."/>
            <person name="Antoshechkin I."/>
            <person name="Mortazavi A."/>
            <person name="Wong G."/>
            <person name="Sternberg P.W."/>
        </authorList>
    </citation>
    <scope>NUCLEOTIDE SEQUENCE [LARGE SCALE GENOMIC DNA]</scope>
    <source>
        <strain evidence="6">MT8872</strain>
    </source>
</reference>
<dbReference type="Gene3D" id="3.30.530.20">
    <property type="match status" value="1"/>
</dbReference>
<keyword evidence="6" id="KW-1185">Reference proteome</keyword>
<keyword evidence="3" id="KW-0446">Lipid-binding</keyword>
<sequence>MSKYGIPPLADTSATYADEDYIDLGNKIAKQLDLLRQPNGWNLTNSGDEHCTIYTRKNGLPEAKENMLLLTTEMPAPLFVVEKLLAPWGNYRLLWDDLLDDIAVLATMPEETYIVHHLVKKRITLSVRESVDLVQVHRSHNRVMFASCGTSHGSTPATRNYTRTHQYIGGYILDVVSDTSTRVTMIFHADLNLPGPKIMTSLADRFKPKLMLDNARALRSGIKKYQDDIIANLKDKDQRVANGVTA</sequence>
<dbReference type="WBParaSite" id="Pan_g18668.t1">
    <property type="protein sequence ID" value="Pan_g18668.t1"/>
    <property type="gene ID" value="Pan_g18668"/>
</dbReference>
<evidence type="ECO:0000259" key="5">
    <source>
        <dbReference type="PROSITE" id="PS50848"/>
    </source>
</evidence>
<evidence type="ECO:0000313" key="7">
    <source>
        <dbReference type="WBParaSite" id="Pan_g18668.t1"/>
    </source>
</evidence>
<dbReference type="Pfam" id="PF01852">
    <property type="entry name" value="START"/>
    <property type="match status" value="1"/>
</dbReference>
<feature type="domain" description="START" evidence="5">
    <location>
        <begin position="90"/>
        <end position="242"/>
    </location>
</feature>
<dbReference type="CDD" id="cd00177">
    <property type="entry name" value="START"/>
    <property type="match status" value="1"/>
</dbReference>
<organism evidence="6 7">
    <name type="scientific">Panagrellus redivivus</name>
    <name type="common">Microworm</name>
    <dbReference type="NCBI Taxonomy" id="6233"/>
    <lineage>
        <taxon>Eukaryota</taxon>
        <taxon>Metazoa</taxon>
        <taxon>Ecdysozoa</taxon>
        <taxon>Nematoda</taxon>
        <taxon>Chromadorea</taxon>
        <taxon>Rhabditida</taxon>
        <taxon>Tylenchina</taxon>
        <taxon>Panagrolaimomorpha</taxon>
        <taxon>Panagrolaimoidea</taxon>
        <taxon>Panagrolaimidae</taxon>
        <taxon>Panagrellus</taxon>
    </lineage>
</organism>
<keyword evidence="1" id="KW-0813">Transport</keyword>